<evidence type="ECO:0000313" key="3">
    <source>
        <dbReference type="Proteomes" id="UP000326598"/>
    </source>
</evidence>
<feature type="transmembrane region" description="Helical" evidence="1">
    <location>
        <begin position="55"/>
        <end position="72"/>
    </location>
</feature>
<dbReference type="AlphaFoldDB" id="A0A5J6HXP9"/>
<reference evidence="2 3" key="1">
    <citation type="submission" date="2017-09" db="EMBL/GenBank/DDBJ databases">
        <authorList>
            <person name="Lee N."/>
            <person name="Cho B.-K."/>
        </authorList>
    </citation>
    <scope>NUCLEOTIDE SEQUENCE [LARGE SCALE GENOMIC DNA]</scope>
    <source>
        <strain evidence="2 3">ATCC 13740</strain>
    </source>
</reference>
<organism evidence="2 3">
    <name type="scientific">Streptomyces coeruleorubidus</name>
    <dbReference type="NCBI Taxonomy" id="116188"/>
    <lineage>
        <taxon>Bacteria</taxon>
        <taxon>Bacillati</taxon>
        <taxon>Actinomycetota</taxon>
        <taxon>Actinomycetes</taxon>
        <taxon>Kitasatosporales</taxon>
        <taxon>Streptomycetaceae</taxon>
        <taxon>Streptomyces</taxon>
    </lineage>
</organism>
<evidence type="ECO:0000313" key="2">
    <source>
        <dbReference type="EMBL" id="QEV24979.1"/>
    </source>
</evidence>
<dbReference type="EMBL" id="CP023694">
    <property type="protein sequence ID" value="QEV24979.1"/>
    <property type="molecule type" value="Genomic_DNA"/>
</dbReference>
<gene>
    <name evidence="2" type="ORF">CP976_12890</name>
</gene>
<keyword evidence="1" id="KW-1133">Transmembrane helix</keyword>
<feature type="transmembrane region" description="Helical" evidence="1">
    <location>
        <begin position="125"/>
        <end position="144"/>
    </location>
</feature>
<dbReference type="Proteomes" id="UP000326598">
    <property type="component" value="Chromosome"/>
</dbReference>
<feature type="transmembrane region" description="Helical" evidence="1">
    <location>
        <begin position="156"/>
        <end position="177"/>
    </location>
</feature>
<keyword evidence="1" id="KW-0812">Transmembrane</keyword>
<dbReference type="KEGG" id="scoe:CP976_12890"/>
<feature type="transmembrane region" description="Helical" evidence="1">
    <location>
        <begin position="92"/>
        <end position="113"/>
    </location>
</feature>
<sequence>MPLGVGFLLGLAGPLTEKWGNPVCAPLNVVFSDGWSWVCYAFLVGYFSRSKIESALLPSLGLAIGVVTYYLFKDLSPTIPAGLESGATGEVNYSSMLAWGIAAFVLGAPVGLLGNLARIPSVGGLPFRLIVPLVALFETSMQLAAEADGQRAVVGITWNVIRFIAGAVALALVIHTIRSWWHSRRTRSAETDEHHARRDISSL</sequence>
<name>A0A5J6HXP9_STRC4</name>
<proteinExistence type="predicted"/>
<keyword evidence="1" id="KW-0472">Membrane</keyword>
<feature type="transmembrane region" description="Helical" evidence="1">
    <location>
        <begin position="30"/>
        <end position="48"/>
    </location>
</feature>
<evidence type="ECO:0000256" key="1">
    <source>
        <dbReference type="SAM" id="Phobius"/>
    </source>
</evidence>
<accession>A0A5J6HXP9</accession>
<protein>
    <submittedName>
        <fullName evidence="2">Uncharacterized protein</fullName>
    </submittedName>
</protein>